<proteinExistence type="predicted"/>
<evidence type="ECO:0000256" key="3">
    <source>
        <dbReference type="ARBA" id="ARBA00022801"/>
    </source>
</evidence>
<gene>
    <name evidence="6" type="ORF">J2S77_000578</name>
</gene>
<feature type="domain" description="Metallo-beta-lactamase" evidence="5">
    <location>
        <begin position="12"/>
        <end position="190"/>
    </location>
</feature>
<dbReference type="CDD" id="cd06262">
    <property type="entry name" value="metallo-hydrolase-like_MBL-fold"/>
    <property type="match status" value="1"/>
</dbReference>
<sequence length="208" mass="23387">MNIKSLSLGIIGTNCYILEREHQALIIDPSGDAHEIINHINHYDLQPQAILLTHAHFDHIEAVDDVRDYFELNVYIHENERDWLVDPELNGSEWFNLGHIAATKRADGYLNEGPCSIGSFSFHILHTPGHSPGSVSFWFEQESVLIAGDTLFQLGIGRTDLPFGKHDELIHSINTKLLTLPDETTVYPGHGPQTTIGVEKMDNPFLRS</sequence>
<organism evidence="6 7">
    <name type="scientific">Alkalibacillus salilacus</name>
    <dbReference type="NCBI Taxonomy" id="284582"/>
    <lineage>
        <taxon>Bacteria</taxon>
        <taxon>Bacillati</taxon>
        <taxon>Bacillota</taxon>
        <taxon>Bacilli</taxon>
        <taxon>Bacillales</taxon>
        <taxon>Bacillaceae</taxon>
        <taxon>Alkalibacillus</taxon>
    </lineage>
</organism>
<comment type="cofactor">
    <cofactor evidence="1">
        <name>Zn(2+)</name>
        <dbReference type="ChEBI" id="CHEBI:29105"/>
    </cofactor>
</comment>
<keyword evidence="2" id="KW-0479">Metal-binding</keyword>
<protein>
    <submittedName>
        <fullName evidence="6">Glyoxylase-like metal-dependent hydrolase (Beta-lactamase superfamily II)</fullName>
    </submittedName>
</protein>
<comment type="caution">
    <text evidence="6">The sequence shown here is derived from an EMBL/GenBank/DDBJ whole genome shotgun (WGS) entry which is preliminary data.</text>
</comment>
<dbReference type="PANTHER" id="PTHR46233:SF3">
    <property type="entry name" value="HYDROXYACYLGLUTATHIONE HYDROLASE GLOC"/>
    <property type="match status" value="1"/>
</dbReference>
<evidence type="ECO:0000256" key="4">
    <source>
        <dbReference type="ARBA" id="ARBA00022833"/>
    </source>
</evidence>
<name>A0ABT9VCB4_9BACI</name>
<dbReference type="EMBL" id="JAUSTQ010000002">
    <property type="protein sequence ID" value="MDQ0158622.1"/>
    <property type="molecule type" value="Genomic_DNA"/>
</dbReference>
<dbReference type="InterPro" id="IPR036866">
    <property type="entry name" value="RibonucZ/Hydroxyglut_hydro"/>
</dbReference>
<keyword evidence="7" id="KW-1185">Reference proteome</keyword>
<dbReference type="SMART" id="SM00849">
    <property type="entry name" value="Lactamase_B"/>
    <property type="match status" value="1"/>
</dbReference>
<evidence type="ECO:0000256" key="2">
    <source>
        <dbReference type="ARBA" id="ARBA00022723"/>
    </source>
</evidence>
<dbReference type="InterPro" id="IPR051453">
    <property type="entry name" value="MBL_Glyoxalase_II"/>
</dbReference>
<accession>A0ABT9VCB4</accession>
<evidence type="ECO:0000313" key="6">
    <source>
        <dbReference type="EMBL" id="MDQ0158622.1"/>
    </source>
</evidence>
<evidence type="ECO:0000259" key="5">
    <source>
        <dbReference type="SMART" id="SM00849"/>
    </source>
</evidence>
<dbReference type="Proteomes" id="UP001224359">
    <property type="component" value="Unassembled WGS sequence"/>
</dbReference>
<evidence type="ECO:0000256" key="1">
    <source>
        <dbReference type="ARBA" id="ARBA00001947"/>
    </source>
</evidence>
<dbReference type="Pfam" id="PF00753">
    <property type="entry name" value="Lactamase_B"/>
    <property type="match status" value="1"/>
</dbReference>
<keyword evidence="4" id="KW-0862">Zinc</keyword>
<evidence type="ECO:0000313" key="7">
    <source>
        <dbReference type="Proteomes" id="UP001224359"/>
    </source>
</evidence>
<dbReference type="InterPro" id="IPR001279">
    <property type="entry name" value="Metallo-B-lactamas"/>
</dbReference>
<keyword evidence="3" id="KW-0378">Hydrolase</keyword>
<dbReference type="PANTHER" id="PTHR46233">
    <property type="entry name" value="HYDROXYACYLGLUTATHIONE HYDROLASE GLOC"/>
    <property type="match status" value="1"/>
</dbReference>
<dbReference type="SUPFAM" id="SSF56281">
    <property type="entry name" value="Metallo-hydrolase/oxidoreductase"/>
    <property type="match status" value="1"/>
</dbReference>
<dbReference type="Gene3D" id="3.60.15.10">
    <property type="entry name" value="Ribonuclease Z/Hydroxyacylglutathione hydrolase-like"/>
    <property type="match status" value="1"/>
</dbReference>
<reference evidence="6 7" key="1">
    <citation type="submission" date="2023-07" db="EMBL/GenBank/DDBJ databases">
        <title>Genomic Encyclopedia of Type Strains, Phase IV (KMG-IV): sequencing the most valuable type-strain genomes for metagenomic binning, comparative biology and taxonomic classification.</title>
        <authorList>
            <person name="Goeker M."/>
        </authorList>
    </citation>
    <scope>NUCLEOTIDE SEQUENCE [LARGE SCALE GENOMIC DNA]</scope>
    <source>
        <strain evidence="6 7">DSM 16460</strain>
    </source>
</reference>
<dbReference type="RefSeq" id="WP_306974464.1">
    <property type="nucleotide sequence ID" value="NZ_JAUSTQ010000002.1"/>
</dbReference>